<protein>
    <submittedName>
        <fullName evidence="1">Uncharacterized protein</fullName>
    </submittedName>
</protein>
<reference evidence="1" key="3">
    <citation type="submission" date="2022-06" db="UniProtKB">
        <authorList>
            <consortium name="EnsemblPlants"/>
        </authorList>
    </citation>
    <scope>IDENTIFICATION</scope>
</reference>
<proteinExistence type="predicted"/>
<sequence>MRFIQTFGNCRRLIKMVFAKKLTGGKHNENAEMHGLVWHIRRLSRFQRQYYCMMIWFVSQSLVMELVQTYRKLH</sequence>
<keyword evidence="2" id="KW-1185">Reference proteome</keyword>
<organism evidence="1 2">
    <name type="scientific">Triticum urartu</name>
    <name type="common">Red wild einkorn</name>
    <name type="synonym">Crithodium urartu</name>
    <dbReference type="NCBI Taxonomy" id="4572"/>
    <lineage>
        <taxon>Eukaryota</taxon>
        <taxon>Viridiplantae</taxon>
        <taxon>Streptophyta</taxon>
        <taxon>Embryophyta</taxon>
        <taxon>Tracheophyta</taxon>
        <taxon>Spermatophyta</taxon>
        <taxon>Magnoliopsida</taxon>
        <taxon>Liliopsida</taxon>
        <taxon>Poales</taxon>
        <taxon>Poaceae</taxon>
        <taxon>BOP clade</taxon>
        <taxon>Pooideae</taxon>
        <taxon>Triticodae</taxon>
        <taxon>Triticeae</taxon>
        <taxon>Triticinae</taxon>
        <taxon>Triticum</taxon>
    </lineage>
</organism>
<dbReference type="Gramene" id="TuG1812G0700002519.01.T02">
    <property type="protein sequence ID" value="TuG1812G0700002519.01.T02.cds399782"/>
    <property type="gene ID" value="TuG1812G0700002519.01"/>
</dbReference>
<gene>
    <name evidence="1" type="primary">LOC125524880</name>
</gene>
<name>A0A8R7R3J8_TRIUA</name>
<reference evidence="1" key="2">
    <citation type="submission" date="2018-03" db="EMBL/GenBank/DDBJ databases">
        <title>The Triticum urartu genome reveals the dynamic nature of wheat genome evolution.</title>
        <authorList>
            <person name="Ling H."/>
            <person name="Ma B."/>
            <person name="Shi X."/>
            <person name="Liu H."/>
            <person name="Dong L."/>
            <person name="Sun H."/>
            <person name="Cao Y."/>
            <person name="Gao Q."/>
            <person name="Zheng S."/>
            <person name="Li Y."/>
            <person name="Yu Y."/>
            <person name="Du H."/>
            <person name="Qi M."/>
            <person name="Li Y."/>
            <person name="Yu H."/>
            <person name="Cui Y."/>
            <person name="Wang N."/>
            <person name="Chen C."/>
            <person name="Wu H."/>
            <person name="Zhao Y."/>
            <person name="Zhang J."/>
            <person name="Li Y."/>
            <person name="Zhou W."/>
            <person name="Zhang B."/>
            <person name="Hu W."/>
            <person name="Eijk M."/>
            <person name="Tang J."/>
            <person name="Witsenboer H."/>
            <person name="Zhao S."/>
            <person name="Li Z."/>
            <person name="Zhang A."/>
            <person name="Wang D."/>
            <person name="Liang C."/>
        </authorList>
    </citation>
    <scope>NUCLEOTIDE SEQUENCE [LARGE SCALE GENOMIC DNA]</scope>
    <source>
        <strain evidence="1">cv. G1812</strain>
    </source>
</reference>
<evidence type="ECO:0000313" key="2">
    <source>
        <dbReference type="Proteomes" id="UP000015106"/>
    </source>
</evidence>
<dbReference type="EnsemblPlants" id="TuG1812G0700002519.01.T02">
    <property type="protein sequence ID" value="TuG1812G0700002519.01.T02.cds399782"/>
    <property type="gene ID" value="TuG1812G0700002519.01"/>
</dbReference>
<dbReference type="Proteomes" id="UP000015106">
    <property type="component" value="Chromosome 7"/>
</dbReference>
<accession>A0A8R7R3J8</accession>
<reference evidence="2" key="1">
    <citation type="journal article" date="2013" name="Nature">
        <title>Draft genome of the wheat A-genome progenitor Triticum urartu.</title>
        <authorList>
            <person name="Ling H.Q."/>
            <person name="Zhao S."/>
            <person name="Liu D."/>
            <person name="Wang J."/>
            <person name="Sun H."/>
            <person name="Zhang C."/>
            <person name="Fan H."/>
            <person name="Li D."/>
            <person name="Dong L."/>
            <person name="Tao Y."/>
            <person name="Gao C."/>
            <person name="Wu H."/>
            <person name="Li Y."/>
            <person name="Cui Y."/>
            <person name="Guo X."/>
            <person name="Zheng S."/>
            <person name="Wang B."/>
            <person name="Yu K."/>
            <person name="Liang Q."/>
            <person name="Yang W."/>
            <person name="Lou X."/>
            <person name="Chen J."/>
            <person name="Feng M."/>
            <person name="Jian J."/>
            <person name="Zhang X."/>
            <person name="Luo G."/>
            <person name="Jiang Y."/>
            <person name="Liu J."/>
            <person name="Wang Z."/>
            <person name="Sha Y."/>
            <person name="Zhang B."/>
            <person name="Wu H."/>
            <person name="Tang D."/>
            <person name="Shen Q."/>
            <person name="Xue P."/>
            <person name="Zou S."/>
            <person name="Wang X."/>
            <person name="Liu X."/>
            <person name="Wang F."/>
            <person name="Yang Y."/>
            <person name="An X."/>
            <person name="Dong Z."/>
            <person name="Zhang K."/>
            <person name="Zhang X."/>
            <person name="Luo M.C."/>
            <person name="Dvorak J."/>
            <person name="Tong Y."/>
            <person name="Wang J."/>
            <person name="Yang H."/>
            <person name="Li Z."/>
            <person name="Wang D."/>
            <person name="Zhang A."/>
            <person name="Wang J."/>
        </authorList>
    </citation>
    <scope>NUCLEOTIDE SEQUENCE</scope>
    <source>
        <strain evidence="2">cv. G1812</strain>
    </source>
</reference>
<evidence type="ECO:0000313" key="1">
    <source>
        <dbReference type="EnsemblPlants" id="TuG1812G0700002519.01.T02.cds399782"/>
    </source>
</evidence>
<dbReference type="AlphaFoldDB" id="A0A8R7R3J8"/>